<dbReference type="PANTHER" id="PTHR38436">
    <property type="entry name" value="POLYKETIDE CYCLASE SNOAL-LIKE DOMAIN"/>
    <property type="match status" value="1"/>
</dbReference>
<dbReference type="EMBL" id="JAFCNB010000004">
    <property type="protein sequence ID" value="MBP2703975.1"/>
    <property type="molecule type" value="Genomic_DNA"/>
</dbReference>
<dbReference type="AlphaFoldDB" id="A0A941AHD6"/>
<gene>
    <name evidence="1" type="ORF">JOL79_09165</name>
</gene>
<dbReference type="Gene3D" id="3.10.450.50">
    <property type="match status" value="1"/>
</dbReference>
<accession>A0A941AHD6</accession>
<dbReference type="InterPro" id="IPR009959">
    <property type="entry name" value="Cyclase_SnoaL-like"/>
</dbReference>
<dbReference type="Pfam" id="PF07366">
    <property type="entry name" value="SnoaL"/>
    <property type="match status" value="1"/>
</dbReference>
<protein>
    <submittedName>
        <fullName evidence="1">Ester cyclase</fullName>
    </submittedName>
</protein>
<dbReference type="RefSeq" id="WP_210155291.1">
    <property type="nucleotide sequence ID" value="NZ_JAFCNB010000004.1"/>
</dbReference>
<dbReference type="PANTHER" id="PTHR38436:SF1">
    <property type="entry name" value="ESTER CYCLASE"/>
    <property type="match status" value="1"/>
</dbReference>
<dbReference type="SUPFAM" id="SSF54427">
    <property type="entry name" value="NTF2-like"/>
    <property type="match status" value="1"/>
</dbReference>
<reference evidence="1" key="1">
    <citation type="submission" date="2021-02" db="EMBL/GenBank/DDBJ databases">
        <title>Draft genome sequence of Microbispora sp. RL4-1S isolated from rice leaves in Thailand.</title>
        <authorList>
            <person name="Muangham S."/>
            <person name="Duangmal K."/>
        </authorList>
    </citation>
    <scope>NUCLEOTIDE SEQUENCE</scope>
    <source>
        <strain evidence="1">RL4-1S</strain>
    </source>
</reference>
<dbReference type="GO" id="GO:0030638">
    <property type="term" value="P:polyketide metabolic process"/>
    <property type="evidence" value="ECO:0007669"/>
    <property type="project" value="InterPro"/>
</dbReference>
<proteinExistence type="predicted"/>
<dbReference type="Proteomes" id="UP000674234">
    <property type="component" value="Unassembled WGS sequence"/>
</dbReference>
<keyword evidence="2" id="KW-1185">Reference proteome</keyword>
<comment type="caution">
    <text evidence="1">The sequence shown here is derived from an EMBL/GenBank/DDBJ whole genome shotgun (WGS) entry which is preliminary data.</text>
</comment>
<dbReference type="InterPro" id="IPR032710">
    <property type="entry name" value="NTF2-like_dom_sf"/>
</dbReference>
<evidence type="ECO:0000313" key="1">
    <source>
        <dbReference type="EMBL" id="MBP2703975.1"/>
    </source>
</evidence>
<sequence length="145" mass="16086">MPDVVYRLINAINAHDLESCLGCYHTDALMVGPELQAEGLEQIAAYHAHVWEGLPDIRVNFWERISSGDRVMIEGCSCATHTGPFLIAGGEVVAPTGRAVNFRECWVFTLEHDLIVSHRLYHDQMELYSQLGVGLTIKVAEPPIA</sequence>
<organism evidence="1 2">
    <name type="scientific">Microbispora oryzae</name>
    <dbReference type="NCBI Taxonomy" id="2806554"/>
    <lineage>
        <taxon>Bacteria</taxon>
        <taxon>Bacillati</taxon>
        <taxon>Actinomycetota</taxon>
        <taxon>Actinomycetes</taxon>
        <taxon>Streptosporangiales</taxon>
        <taxon>Streptosporangiaceae</taxon>
        <taxon>Microbispora</taxon>
    </lineage>
</organism>
<name>A0A941AHD6_9ACTN</name>
<evidence type="ECO:0000313" key="2">
    <source>
        <dbReference type="Proteomes" id="UP000674234"/>
    </source>
</evidence>